<dbReference type="Proteomes" id="UP000821845">
    <property type="component" value="Chromosome 10"/>
</dbReference>
<keyword evidence="2" id="KW-1185">Reference proteome</keyword>
<dbReference type="EMBL" id="CM023490">
    <property type="protein sequence ID" value="KAH6942712.1"/>
    <property type="molecule type" value="Genomic_DNA"/>
</dbReference>
<comment type="caution">
    <text evidence="1">The sequence shown here is derived from an EMBL/GenBank/DDBJ whole genome shotgun (WGS) entry which is preliminary data.</text>
</comment>
<gene>
    <name evidence="1" type="ORF">HPB50_009477</name>
</gene>
<proteinExistence type="predicted"/>
<reference evidence="1" key="1">
    <citation type="submission" date="2020-05" db="EMBL/GenBank/DDBJ databases">
        <title>Large-scale comparative analyses of tick genomes elucidate their genetic diversity and vector capacities.</title>
        <authorList>
            <person name="Jia N."/>
            <person name="Wang J."/>
            <person name="Shi W."/>
            <person name="Du L."/>
            <person name="Sun Y."/>
            <person name="Zhan W."/>
            <person name="Jiang J."/>
            <person name="Wang Q."/>
            <person name="Zhang B."/>
            <person name="Ji P."/>
            <person name="Sakyi L.B."/>
            <person name="Cui X."/>
            <person name="Yuan T."/>
            <person name="Jiang B."/>
            <person name="Yang W."/>
            <person name="Lam T.T.-Y."/>
            <person name="Chang Q."/>
            <person name="Ding S."/>
            <person name="Wang X."/>
            <person name="Zhu J."/>
            <person name="Ruan X."/>
            <person name="Zhao L."/>
            <person name="Wei J."/>
            <person name="Que T."/>
            <person name="Du C."/>
            <person name="Cheng J."/>
            <person name="Dai P."/>
            <person name="Han X."/>
            <person name="Huang E."/>
            <person name="Gao Y."/>
            <person name="Liu J."/>
            <person name="Shao H."/>
            <person name="Ye R."/>
            <person name="Li L."/>
            <person name="Wei W."/>
            <person name="Wang X."/>
            <person name="Wang C."/>
            <person name="Yang T."/>
            <person name="Huo Q."/>
            <person name="Li W."/>
            <person name="Guo W."/>
            <person name="Chen H."/>
            <person name="Zhou L."/>
            <person name="Ni X."/>
            <person name="Tian J."/>
            <person name="Zhou Y."/>
            <person name="Sheng Y."/>
            <person name="Liu T."/>
            <person name="Pan Y."/>
            <person name="Xia L."/>
            <person name="Li J."/>
            <person name="Zhao F."/>
            <person name="Cao W."/>
        </authorList>
    </citation>
    <scope>NUCLEOTIDE SEQUENCE</scope>
    <source>
        <strain evidence="1">Hyas-2018</strain>
    </source>
</reference>
<name>A0ACB7TBE1_HYAAI</name>
<accession>A0ACB7TBE1</accession>
<protein>
    <submittedName>
        <fullName evidence="1">Uncharacterized protein</fullName>
    </submittedName>
</protein>
<sequence>MDATDLTSVVTAAALILSAVFLLFVLLIRWRRKTFDFFRGTGIPGPPPSLFSGHFYQLWQENTLEAMDQWFEKYGDIYG</sequence>
<organism evidence="1 2">
    <name type="scientific">Hyalomma asiaticum</name>
    <name type="common">Tick</name>
    <dbReference type="NCBI Taxonomy" id="266040"/>
    <lineage>
        <taxon>Eukaryota</taxon>
        <taxon>Metazoa</taxon>
        <taxon>Ecdysozoa</taxon>
        <taxon>Arthropoda</taxon>
        <taxon>Chelicerata</taxon>
        <taxon>Arachnida</taxon>
        <taxon>Acari</taxon>
        <taxon>Parasitiformes</taxon>
        <taxon>Ixodida</taxon>
        <taxon>Ixodoidea</taxon>
        <taxon>Ixodidae</taxon>
        <taxon>Hyalomminae</taxon>
        <taxon>Hyalomma</taxon>
    </lineage>
</organism>
<evidence type="ECO:0000313" key="2">
    <source>
        <dbReference type="Proteomes" id="UP000821845"/>
    </source>
</evidence>
<evidence type="ECO:0000313" key="1">
    <source>
        <dbReference type="EMBL" id="KAH6942712.1"/>
    </source>
</evidence>